<proteinExistence type="predicted"/>
<dbReference type="EMBL" id="SRPY01000305">
    <property type="protein sequence ID" value="KAG5926079.1"/>
    <property type="molecule type" value="Genomic_DNA"/>
</dbReference>
<dbReference type="Proteomes" id="UP000811619">
    <property type="component" value="Unassembled WGS sequence"/>
</dbReference>
<accession>A0A8K0NGN7</accession>
<keyword evidence="2" id="KW-1185">Reference proteome</keyword>
<protein>
    <submittedName>
        <fullName evidence="1">Uncharacterized protein</fullName>
    </submittedName>
</protein>
<gene>
    <name evidence="1" type="ORF">E4U42_003667</name>
</gene>
<evidence type="ECO:0000313" key="1">
    <source>
        <dbReference type="EMBL" id="KAG5926079.1"/>
    </source>
</evidence>
<organism evidence="1 2">
    <name type="scientific">Claviceps africana</name>
    <dbReference type="NCBI Taxonomy" id="83212"/>
    <lineage>
        <taxon>Eukaryota</taxon>
        <taxon>Fungi</taxon>
        <taxon>Dikarya</taxon>
        <taxon>Ascomycota</taxon>
        <taxon>Pezizomycotina</taxon>
        <taxon>Sordariomycetes</taxon>
        <taxon>Hypocreomycetidae</taxon>
        <taxon>Hypocreales</taxon>
        <taxon>Clavicipitaceae</taxon>
        <taxon>Claviceps</taxon>
    </lineage>
</organism>
<comment type="caution">
    <text evidence="1">The sequence shown here is derived from an EMBL/GenBank/DDBJ whole genome shotgun (WGS) entry which is preliminary data.</text>
</comment>
<name>A0A8K0NGN7_9HYPO</name>
<evidence type="ECO:0000313" key="2">
    <source>
        <dbReference type="Proteomes" id="UP000811619"/>
    </source>
</evidence>
<sequence>MKLLTLFFAGQAAAFSMWCTDIPANEQSGCQTPVCCAGKQDGTFANQQDVKYQLLDGNYGGISCDGSGSVYCK</sequence>
<reference evidence="1" key="1">
    <citation type="journal article" date="2020" name="bioRxiv">
        <title>Whole genome comparisons of ergot fungi reveals the divergence and evolution of species within the genus Claviceps are the result of varying mechanisms driving genome evolution and host range expansion.</title>
        <authorList>
            <person name="Wyka S.A."/>
            <person name="Mondo S.J."/>
            <person name="Liu M."/>
            <person name="Dettman J."/>
            <person name="Nalam V."/>
            <person name="Broders K.D."/>
        </authorList>
    </citation>
    <scope>NUCLEOTIDE SEQUENCE</scope>
    <source>
        <strain evidence="1">CCC 489</strain>
    </source>
</reference>
<dbReference type="AlphaFoldDB" id="A0A8K0NGN7"/>